<dbReference type="AlphaFoldDB" id="A0A7W0CUS4"/>
<accession>A0A7W0CUS4</accession>
<dbReference type="RefSeq" id="WP_181616431.1">
    <property type="nucleotide sequence ID" value="NZ_BAABAM010000015.1"/>
</dbReference>
<evidence type="ECO:0000313" key="3">
    <source>
        <dbReference type="EMBL" id="MBA2897752.1"/>
    </source>
</evidence>
<gene>
    <name evidence="3" type="ORF">HNR30_009158</name>
</gene>
<feature type="transmembrane region" description="Helical" evidence="2">
    <location>
        <begin position="12"/>
        <end position="32"/>
    </location>
</feature>
<feature type="region of interest" description="Disordered" evidence="1">
    <location>
        <begin position="81"/>
        <end position="100"/>
    </location>
</feature>
<name>A0A7W0CUS4_9ACTN</name>
<evidence type="ECO:0000256" key="2">
    <source>
        <dbReference type="SAM" id="Phobius"/>
    </source>
</evidence>
<comment type="caution">
    <text evidence="3">The sequence shown here is derived from an EMBL/GenBank/DDBJ whole genome shotgun (WGS) entry which is preliminary data.</text>
</comment>
<proteinExistence type="predicted"/>
<dbReference type="Proteomes" id="UP000530928">
    <property type="component" value="Unassembled WGS sequence"/>
</dbReference>
<evidence type="ECO:0000256" key="1">
    <source>
        <dbReference type="SAM" id="MobiDB-lite"/>
    </source>
</evidence>
<feature type="transmembrane region" description="Helical" evidence="2">
    <location>
        <begin position="38"/>
        <end position="61"/>
    </location>
</feature>
<sequence>MAVSDTSTSSSLPSRLLPAGTAITVAGVHASLWLSAPVIAAILTIAEAVLAVMVIVTALYAPERVSDRAFRMLPWTTPPAEPLASATAPQQIPAATCHRE</sequence>
<keyword evidence="2" id="KW-0472">Membrane</keyword>
<keyword evidence="2" id="KW-1133">Transmembrane helix</keyword>
<reference evidence="3 4" key="1">
    <citation type="submission" date="2020-07" db="EMBL/GenBank/DDBJ databases">
        <title>Genomic Encyclopedia of Type Strains, Phase IV (KMG-IV): sequencing the most valuable type-strain genomes for metagenomic binning, comparative biology and taxonomic classification.</title>
        <authorList>
            <person name="Goeker M."/>
        </authorList>
    </citation>
    <scope>NUCLEOTIDE SEQUENCE [LARGE SCALE GENOMIC DNA]</scope>
    <source>
        <strain evidence="3 4">DSM 45533</strain>
    </source>
</reference>
<organism evidence="3 4">
    <name type="scientific">Nonomuraea soli</name>
    <dbReference type="NCBI Taxonomy" id="1032476"/>
    <lineage>
        <taxon>Bacteria</taxon>
        <taxon>Bacillati</taxon>
        <taxon>Actinomycetota</taxon>
        <taxon>Actinomycetes</taxon>
        <taxon>Streptosporangiales</taxon>
        <taxon>Streptosporangiaceae</taxon>
        <taxon>Nonomuraea</taxon>
    </lineage>
</organism>
<keyword evidence="2" id="KW-0812">Transmembrane</keyword>
<keyword evidence="4" id="KW-1185">Reference proteome</keyword>
<dbReference type="EMBL" id="JACDUR010000013">
    <property type="protein sequence ID" value="MBA2897752.1"/>
    <property type="molecule type" value="Genomic_DNA"/>
</dbReference>
<protein>
    <submittedName>
        <fullName evidence="3">Uncharacterized protein</fullName>
    </submittedName>
</protein>
<evidence type="ECO:0000313" key="4">
    <source>
        <dbReference type="Proteomes" id="UP000530928"/>
    </source>
</evidence>